<dbReference type="RefSeq" id="WP_397558630.1">
    <property type="nucleotide sequence ID" value="NZ_JBIQWL010000018.1"/>
</dbReference>
<dbReference type="SMART" id="SM00345">
    <property type="entry name" value="HTH_GNTR"/>
    <property type="match status" value="1"/>
</dbReference>
<keyword evidence="6" id="KW-1185">Reference proteome</keyword>
<comment type="caution">
    <text evidence="5">The sequence shown here is derived from an EMBL/GenBank/DDBJ whole genome shotgun (WGS) entry which is preliminary data.</text>
</comment>
<dbReference type="PRINTS" id="PR00035">
    <property type="entry name" value="HTHGNTR"/>
</dbReference>
<dbReference type="Gene3D" id="1.20.120.530">
    <property type="entry name" value="GntR ligand-binding domain-like"/>
    <property type="match status" value="1"/>
</dbReference>
<dbReference type="Pfam" id="PF07729">
    <property type="entry name" value="FCD"/>
    <property type="match status" value="1"/>
</dbReference>
<dbReference type="PANTHER" id="PTHR43537">
    <property type="entry name" value="TRANSCRIPTIONAL REGULATOR, GNTR FAMILY"/>
    <property type="match status" value="1"/>
</dbReference>
<dbReference type="InterPro" id="IPR036388">
    <property type="entry name" value="WH-like_DNA-bd_sf"/>
</dbReference>
<dbReference type="PROSITE" id="PS50949">
    <property type="entry name" value="HTH_GNTR"/>
    <property type="match status" value="1"/>
</dbReference>
<dbReference type="SUPFAM" id="SSF48008">
    <property type="entry name" value="GntR ligand-binding domain-like"/>
    <property type="match status" value="1"/>
</dbReference>
<dbReference type="SUPFAM" id="SSF46785">
    <property type="entry name" value="Winged helix' DNA-binding domain"/>
    <property type="match status" value="1"/>
</dbReference>
<dbReference type="InterPro" id="IPR036390">
    <property type="entry name" value="WH_DNA-bd_sf"/>
</dbReference>
<dbReference type="InterPro" id="IPR008920">
    <property type="entry name" value="TF_FadR/GntR_C"/>
</dbReference>
<keyword evidence="3" id="KW-0804">Transcription</keyword>
<evidence type="ECO:0000256" key="2">
    <source>
        <dbReference type="ARBA" id="ARBA00023125"/>
    </source>
</evidence>
<reference evidence="5 6" key="1">
    <citation type="submission" date="2024-09" db="EMBL/GenBank/DDBJ databases">
        <authorList>
            <person name="Pan X."/>
        </authorList>
    </citation>
    <scope>NUCLEOTIDE SEQUENCE [LARGE SCALE GENOMIC DNA]</scope>
    <source>
        <strain evidence="5 6">B2969</strain>
    </source>
</reference>
<evidence type="ECO:0000313" key="5">
    <source>
        <dbReference type="EMBL" id="MFH8253205.1"/>
    </source>
</evidence>
<dbReference type="InterPro" id="IPR000524">
    <property type="entry name" value="Tscrpt_reg_HTH_GntR"/>
</dbReference>
<proteinExistence type="predicted"/>
<organism evidence="5 6">
    <name type="scientific">Microbacterium alkaliflavum</name>
    <dbReference type="NCBI Taxonomy" id="3248839"/>
    <lineage>
        <taxon>Bacteria</taxon>
        <taxon>Bacillati</taxon>
        <taxon>Actinomycetota</taxon>
        <taxon>Actinomycetes</taxon>
        <taxon>Micrococcales</taxon>
        <taxon>Microbacteriaceae</taxon>
        <taxon>Microbacterium</taxon>
    </lineage>
</organism>
<evidence type="ECO:0000313" key="6">
    <source>
        <dbReference type="Proteomes" id="UP001610861"/>
    </source>
</evidence>
<keyword evidence="1" id="KW-0805">Transcription regulation</keyword>
<dbReference type="CDD" id="cd07377">
    <property type="entry name" value="WHTH_GntR"/>
    <property type="match status" value="1"/>
</dbReference>
<dbReference type="InterPro" id="IPR011711">
    <property type="entry name" value="GntR_C"/>
</dbReference>
<feature type="domain" description="HTH gntR-type" evidence="4">
    <location>
        <begin position="9"/>
        <end position="76"/>
    </location>
</feature>
<dbReference type="Gene3D" id="1.10.10.10">
    <property type="entry name" value="Winged helix-like DNA-binding domain superfamily/Winged helix DNA-binding domain"/>
    <property type="match status" value="1"/>
</dbReference>
<dbReference type="EMBL" id="JBIQWL010000018">
    <property type="protein sequence ID" value="MFH8253205.1"/>
    <property type="molecule type" value="Genomic_DNA"/>
</dbReference>
<name>A0ABW7QE96_9MICO</name>
<dbReference type="Pfam" id="PF00392">
    <property type="entry name" value="GntR"/>
    <property type="match status" value="1"/>
</dbReference>
<dbReference type="PANTHER" id="PTHR43537:SF51">
    <property type="entry name" value="HTH-TYPE TRANSCRIPTIONAL REGULATOR LGOR-RELATED"/>
    <property type="match status" value="1"/>
</dbReference>
<sequence>MSISPVSRRLLSDEVFEQLKSAIVSSELAPGEQVRDADLAARFGLSRTPVREALNRLVDTGLVEAKPGVYTRITPLSRIAVQRTLAVLRVLDGLAVETAVPLMSSRDIQRMRHANDDFASAVGSTDIAAALEADDRFHGVPLDVADNPTLTRVVEQLHPQLHRILHRKFSTLLGGRNTIDHHARLIELCEQRDASAAARLSGDHWVALGDQIDELFDSNQFD</sequence>
<dbReference type="SMART" id="SM00895">
    <property type="entry name" value="FCD"/>
    <property type="match status" value="1"/>
</dbReference>
<evidence type="ECO:0000256" key="1">
    <source>
        <dbReference type="ARBA" id="ARBA00023015"/>
    </source>
</evidence>
<accession>A0ABW7QE96</accession>
<evidence type="ECO:0000259" key="4">
    <source>
        <dbReference type="PROSITE" id="PS50949"/>
    </source>
</evidence>
<gene>
    <name evidence="5" type="ORF">ACH3VR_22760</name>
</gene>
<dbReference type="Proteomes" id="UP001610861">
    <property type="component" value="Unassembled WGS sequence"/>
</dbReference>
<keyword evidence="2" id="KW-0238">DNA-binding</keyword>
<evidence type="ECO:0000256" key="3">
    <source>
        <dbReference type="ARBA" id="ARBA00023163"/>
    </source>
</evidence>
<protein>
    <submittedName>
        <fullName evidence="5">GntR family transcriptional regulator</fullName>
    </submittedName>
</protein>